<dbReference type="Proteomes" id="UP000275846">
    <property type="component" value="Unassembled WGS sequence"/>
</dbReference>
<feature type="compositionally biased region" description="Polar residues" evidence="1">
    <location>
        <begin position="97"/>
        <end position="121"/>
    </location>
</feature>
<organism evidence="4">
    <name type="scientific">Schistocephalus solidus</name>
    <name type="common">Tapeworm</name>
    <dbReference type="NCBI Taxonomy" id="70667"/>
    <lineage>
        <taxon>Eukaryota</taxon>
        <taxon>Metazoa</taxon>
        <taxon>Spiralia</taxon>
        <taxon>Lophotrochozoa</taxon>
        <taxon>Platyhelminthes</taxon>
        <taxon>Cestoda</taxon>
        <taxon>Eucestoda</taxon>
        <taxon>Diphyllobothriidea</taxon>
        <taxon>Diphyllobothriidae</taxon>
        <taxon>Schistocephalus</taxon>
    </lineage>
</organism>
<protein>
    <submittedName>
        <fullName evidence="4">GIY-YIG domain-containing protein</fullName>
    </submittedName>
</protein>
<reference evidence="2 3" key="2">
    <citation type="submission" date="2018-11" db="EMBL/GenBank/DDBJ databases">
        <authorList>
            <consortium name="Pathogen Informatics"/>
        </authorList>
    </citation>
    <scope>NUCLEOTIDE SEQUENCE [LARGE SCALE GENOMIC DNA]</scope>
    <source>
        <strain evidence="2 3">NST_G2</strain>
    </source>
</reference>
<dbReference type="AlphaFoldDB" id="A0A183T2L6"/>
<dbReference type="EMBL" id="UYSU01036044">
    <property type="protein sequence ID" value="VDL97099.1"/>
    <property type="molecule type" value="Genomic_DNA"/>
</dbReference>
<evidence type="ECO:0000256" key="1">
    <source>
        <dbReference type="SAM" id="MobiDB-lite"/>
    </source>
</evidence>
<evidence type="ECO:0000313" key="3">
    <source>
        <dbReference type="Proteomes" id="UP000275846"/>
    </source>
</evidence>
<reference evidence="4" key="1">
    <citation type="submission" date="2016-06" db="UniProtKB">
        <authorList>
            <consortium name="WormBaseParasite"/>
        </authorList>
    </citation>
    <scope>IDENTIFICATION</scope>
</reference>
<gene>
    <name evidence="2" type="ORF">SSLN_LOCUS10714</name>
</gene>
<proteinExistence type="predicted"/>
<evidence type="ECO:0000313" key="4">
    <source>
        <dbReference type="WBParaSite" id="SSLN_0001113201-mRNA-1"/>
    </source>
</evidence>
<dbReference type="OrthoDB" id="6274432at2759"/>
<evidence type="ECO:0000313" key="2">
    <source>
        <dbReference type="EMBL" id="VDL97099.1"/>
    </source>
</evidence>
<sequence>MFQCSCVYIGHTGRRLGTRINEHKLAFRRRDPLSLVFAHALECDHRFNLDETEVVAMANTKGAREFLEAWFSSVSSINRPVDLEIHYEGLRLRLTVSRSNATSTTGDPATRNPTDSPTTLPLQHRKPQLSHLPLPLAHNPT</sequence>
<keyword evidence="3" id="KW-1185">Reference proteome</keyword>
<feature type="region of interest" description="Disordered" evidence="1">
    <location>
        <begin position="97"/>
        <end position="123"/>
    </location>
</feature>
<accession>A0A183T2L6</accession>
<dbReference type="WBParaSite" id="SSLN_0001113201-mRNA-1">
    <property type="protein sequence ID" value="SSLN_0001113201-mRNA-1"/>
    <property type="gene ID" value="SSLN_0001113201"/>
</dbReference>
<name>A0A183T2L6_SCHSO</name>